<organism evidence="6 7">
    <name type="scientific">Coraliomargarita akajimensis (strain DSM 45221 / IAM 15411 / JCM 23193 / KCTC 12865 / 04OKA010-24)</name>
    <dbReference type="NCBI Taxonomy" id="583355"/>
    <lineage>
        <taxon>Bacteria</taxon>
        <taxon>Pseudomonadati</taxon>
        <taxon>Verrucomicrobiota</taxon>
        <taxon>Opitutia</taxon>
        <taxon>Puniceicoccales</taxon>
        <taxon>Coraliomargaritaceae</taxon>
        <taxon>Coraliomargarita</taxon>
    </lineage>
</organism>
<dbReference type="AlphaFoldDB" id="D5EN40"/>
<dbReference type="eggNOG" id="COG1414">
    <property type="taxonomic scope" value="Bacteria"/>
</dbReference>
<dbReference type="Pfam" id="PF01614">
    <property type="entry name" value="IclR_C"/>
    <property type="match status" value="1"/>
</dbReference>
<dbReference type="InterPro" id="IPR050707">
    <property type="entry name" value="HTH_MetabolicPath_Reg"/>
</dbReference>
<dbReference type="GO" id="GO:0045892">
    <property type="term" value="P:negative regulation of DNA-templated transcription"/>
    <property type="evidence" value="ECO:0007669"/>
    <property type="project" value="TreeGrafter"/>
</dbReference>
<dbReference type="Pfam" id="PF09339">
    <property type="entry name" value="HTH_IclR"/>
    <property type="match status" value="1"/>
</dbReference>
<dbReference type="InterPro" id="IPR036390">
    <property type="entry name" value="WH_DNA-bd_sf"/>
</dbReference>
<feature type="domain" description="IclR-ED" evidence="5">
    <location>
        <begin position="73"/>
        <end position="251"/>
    </location>
</feature>
<dbReference type="GO" id="GO:0003677">
    <property type="term" value="F:DNA binding"/>
    <property type="evidence" value="ECO:0007669"/>
    <property type="project" value="UniProtKB-KW"/>
</dbReference>
<accession>D5EN40</accession>
<dbReference type="Proteomes" id="UP000000925">
    <property type="component" value="Chromosome"/>
</dbReference>
<keyword evidence="3" id="KW-0804">Transcription</keyword>
<evidence type="ECO:0000259" key="5">
    <source>
        <dbReference type="PROSITE" id="PS51078"/>
    </source>
</evidence>
<evidence type="ECO:0000256" key="2">
    <source>
        <dbReference type="ARBA" id="ARBA00023125"/>
    </source>
</evidence>
<keyword evidence="2" id="KW-0238">DNA-binding</keyword>
<dbReference type="Gene3D" id="3.30.450.40">
    <property type="match status" value="1"/>
</dbReference>
<evidence type="ECO:0000313" key="7">
    <source>
        <dbReference type="Proteomes" id="UP000000925"/>
    </source>
</evidence>
<dbReference type="InterPro" id="IPR014757">
    <property type="entry name" value="Tscrpt_reg_IclR_C"/>
</dbReference>
<dbReference type="GO" id="GO:0003700">
    <property type="term" value="F:DNA-binding transcription factor activity"/>
    <property type="evidence" value="ECO:0007669"/>
    <property type="project" value="TreeGrafter"/>
</dbReference>
<keyword evidence="7" id="KW-1185">Reference proteome</keyword>
<dbReference type="SUPFAM" id="SSF55781">
    <property type="entry name" value="GAF domain-like"/>
    <property type="match status" value="1"/>
</dbReference>
<dbReference type="PANTHER" id="PTHR30136">
    <property type="entry name" value="HELIX-TURN-HELIX TRANSCRIPTIONAL REGULATOR, ICLR FAMILY"/>
    <property type="match status" value="1"/>
</dbReference>
<dbReference type="SUPFAM" id="SSF46785">
    <property type="entry name" value="Winged helix' DNA-binding domain"/>
    <property type="match status" value="1"/>
</dbReference>
<dbReference type="STRING" id="583355.Caka_0450"/>
<evidence type="ECO:0000256" key="3">
    <source>
        <dbReference type="ARBA" id="ARBA00023163"/>
    </source>
</evidence>
<dbReference type="InterPro" id="IPR029016">
    <property type="entry name" value="GAF-like_dom_sf"/>
</dbReference>
<dbReference type="Gene3D" id="1.10.10.10">
    <property type="entry name" value="Winged helix-like DNA-binding domain superfamily/Winged helix DNA-binding domain"/>
    <property type="match status" value="1"/>
</dbReference>
<dbReference type="HOGENOM" id="CLU_062618_7_1_0"/>
<dbReference type="KEGG" id="caa:Caka_0450"/>
<reference evidence="6 7" key="1">
    <citation type="journal article" date="2010" name="Stand. Genomic Sci.">
        <title>Complete genome sequence of Coraliomargarita akajimensis type strain (04OKA010-24).</title>
        <authorList>
            <person name="Mavromatis K."/>
            <person name="Abt B."/>
            <person name="Brambilla E."/>
            <person name="Lapidus A."/>
            <person name="Copeland A."/>
            <person name="Deshpande S."/>
            <person name="Nolan M."/>
            <person name="Lucas S."/>
            <person name="Tice H."/>
            <person name="Cheng J.F."/>
            <person name="Han C."/>
            <person name="Detter J.C."/>
            <person name="Woyke T."/>
            <person name="Goodwin L."/>
            <person name="Pitluck S."/>
            <person name="Held B."/>
            <person name="Brettin T."/>
            <person name="Tapia R."/>
            <person name="Ivanova N."/>
            <person name="Mikhailova N."/>
            <person name="Pati A."/>
            <person name="Liolios K."/>
            <person name="Chen A."/>
            <person name="Palaniappan K."/>
            <person name="Land M."/>
            <person name="Hauser L."/>
            <person name="Chang Y.J."/>
            <person name="Jeffries C.D."/>
            <person name="Rohde M."/>
            <person name="Goker M."/>
            <person name="Bristow J."/>
            <person name="Eisen J.A."/>
            <person name="Markowitz V."/>
            <person name="Hugenholtz P."/>
            <person name="Klenk H.P."/>
            <person name="Kyrpides N.C."/>
        </authorList>
    </citation>
    <scope>NUCLEOTIDE SEQUENCE [LARGE SCALE GENOMIC DNA]</scope>
    <source>
        <strain evidence="7">DSM 45221 / IAM 15411 / JCM 23193 / KCTC 12865</strain>
    </source>
</reference>
<dbReference type="OrthoDB" id="9791752at2"/>
<dbReference type="InterPro" id="IPR005471">
    <property type="entry name" value="Tscrpt_reg_IclR_N"/>
</dbReference>
<proteinExistence type="predicted"/>
<dbReference type="RefSeq" id="WP_013042200.1">
    <property type="nucleotide sequence ID" value="NC_014008.1"/>
</dbReference>
<dbReference type="EMBL" id="CP001998">
    <property type="protein sequence ID" value="ADE53475.1"/>
    <property type="molecule type" value="Genomic_DNA"/>
</dbReference>
<evidence type="ECO:0000256" key="1">
    <source>
        <dbReference type="ARBA" id="ARBA00023015"/>
    </source>
</evidence>
<feature type="domain" description="HTH iclR-type" evidence="4">
    <location>
        <begin position="11"/>
        <end position="72"/>
    </location>
</feature>
<evidence type="ECO:0000313" key="6">
    <source>
        <dbReference type="EMBL" id="ADE53475.1"/>
    </source>
</evidence>
<keyword evidence="1" id="KW-0805">Transcription regulation</keyword>
<dbReference type="PROSITE" id="PS51078">
    <property type="entry name" value="ICLR_ED"/>
    <property type="match status" value="1"/>
</dbReference>
<name>D5EN40_CORAD</name>
<dbReference type="InterPro" id="IPR036388">
    <property type="entry name" value="WH-like_DNA-bd_sf"/>
</dbReference>
<protein>
    <submittedName>
        <fullName evidence="6">Transcriptional regulator, IclR family</fullName>
    </submittedName>
</protein>
<gene>
    <name evidence="6" type="ordered locus">Caka_0450</name>
</gene>
<sequence>MSTSPAEKYSVPSVDSACRILRAVCESDKPLTMTQITKLSGSSRTTAMRIVSSLCSNGFLLRDENSKVTTGEVMRMLGSRIHNDSDLRQRAVPVLQELAETIGETTHLAIPLENHCILQEVVDSPQLVRVASRPGTLVDYHCSVTGKSILAFRNDLLLPLRQSMEFTQRTENTITNWTDFDAELDRVRQNGYAVDEEEYHEGVRCLGAPVRDQSGTVVAAIGITGTTTRLTKRRLSSVAKLVLNAAQQLSG</sequence>
<evidence type="ECO:0000259" key="4">
    <source>
        <dbReference type="PROSITE" id="PS51077"/>
    </source>
</evidence>
<dbReference type="PROSITE" id="PS51077">
    <property type="entry name" value="HTH_ICLR"/>
    <property type="match status" value="1"/>
</dbReference>
<dbReference type="SMART" id="SM00346">
    <property type="entry name" value="HTH_ICLR"/>
    <property type="match status" value="1"/>
</dbReference>
<dbReference type="PANTHER" id="PTHR30136:SF35">
    <property type="entry name" value="HTH-TYPE TRANSCRIPTIONAL REGULATOR RV1719"/>
    <property type="match status" value="1"/>
</dbReference>